<name>A0A0G2Z4P9_9BACT</name>
<dbReference type="STRING" id="1330330.IX53_00725"/>
<dbReference type="Gene3D" id="2.60.120.260">
    <property type="entry name" value="Galactose-binding domain-like"/>
    <property type="match status" value="2"/>
</dbReference>
<dbReference type="PATRIC" id="fig|1330330.3.peg.137"/>
<dbReference type="EMBL" id="CP011232">
    <property type="protein sequence ID" value="AKI96585.1"/>
    <property type="molecule type" value="Genomic_DNA"/>
</dbReference>
<keyword evidence="2" id="KW-1185">Reference proteome</keyword>
<dbReference type="Proteomes" id="UP000035159">
    <property type="component" value="Chromosome"/>
</dbReference>
<gene>
    <name evidence="1" type="ORF">IX53_00725</name>
</gene>
<protein>
    <submittedName>
        <fullName evidence="1">Uncharacterized protein</fullName>
    </submittedName>
</protein>
<evidence type="ECO:0000313" key="2">
    <source>
        <dbReference type="Proteomes" id="UP000035159"/>
    </source>
</evidence>
<proteinExistence type="predicted"/>
<organism evidence="1 2">
    <name type="scientific">Kosmotoga pacifica</name>
    <dbReference type="NCBI Taxonomy" id="1330330"/>
    <lineage>
        <taxon>Bacteria</taxon>
        <taxon>Thermotogati</taxon>
        <taxon>Thermotogota</taxon>
        <taxon>Thermotogae</taxon>
        <taxon>Kosmotogales</taxon>
        <taxon>Kosmotogaceae</taxon>
        <taxon>Kosmotoga</taxon>
    </lineage>
</organism>
<reference evidence="1 2" key="1">
    <citation type="submission" date="2015-04" db="EMBL/GenBank/DDBJ databases">
        <title>Complete Genome Sequence of Kosmotoga pacifica SLHLJ1.</title>
        <authorList>
            <person name="Jiang L.J."/>
            <person name="Shao Z.Z."/>
            <person name="Jebbar M."/>
        </authorList>
    </citation>
    <scope>NUCLEOTIDE SEQUENCE [LARGE SCALE GENOMIC DNA]</scope>
    <source>
        <strain evidence="1 2">SLHLJ1</strain>
    </source>
</reference>
<evidence type="ECO:0000313" key="1">
    <source>
        <dbReference type="EMBL" id="AKI96585.1"/>
    </source>
</evidence>
<dbReference type="KEGG" id="kpf:IX53_00725"/>
<dbReference type="AlphaFoldDB" id="A0A0G2Z4P9"/>
<dbReference type="RefSeq" id="WP_047753720.1">
    <property type="nucleotide sequence ID" value="NZ_CAJUHA010000002.1"/>
</dbReference>
<accession>A0A0G2Z4P9</accession>
<sequence>MAYTYASSEATLTIKKEETKQTGIVTPANLITDIGIDQTPSSLKLYGTTIVNLLGKYGNFEVDSDSDGLADGWVKESNSTASLISGVVGSYAQKLYFDNTGGTGTIGIYIQTSTAYPITAGEELFVKIYLREESENTETNDPLIEIRWYDSSQAYLSSSFINPITSTSWSIYYGKLTAPTSTAYFKIKISLNVQIGNIGSIAIDGLIPVNLTKMGALDSARASAYALTNWSDLLADDLSKEIPYIDSAACIGWDWPSGEKAISIENRGKNLIGTTWTDKSGSNYDLGTTDYFTKIGDTYIISAPYDYRGMVTDYIPVVPGKTYMISYQLDASITTELRIRLYDKNKVLMVDQINDSGGLSGWSYGAAKEFFKIFYSSTTEVQATVTIPANVEYIRIAIQLQSTVSPFQVSNIQFEEGSSATDYEPPHSDKIEIPSGYPLFGYAGIQNTLNLQSGTFEKKWDLKVIKGTDADWAVRDAGSVSTFIANDGSSWAYIVFHDSYIPNLATNETNVLCFNYNGILVSFVSVGLDSVAGSKENISTGAGDPGSLTFRIELGTSSIAGWPDTYTPTEDDWKRYLNGWKYVDGTSWEPIGYSGASVDATTALNNLVTDIYSSADWHPYVFWYQLATPESPTATLTSTGFQLYYSQNNILSDSDVPAALMVEYQGVSSTQTSLSYVTNFRAHQQVEKRIIQPYDRYYRLPLKTSETHKLGFDKWLIDDATIRDTIDQGFFRLEHSYLNENDGSTINEYYHHCQIDSHELVDDQGQLVAERVEISAAKREVV</sequence>